<feature type="transmembrane region" description="Helical" evidence="5">
    <location>
        <begin position="177"/>
        <end position="197"/>
    </location>
</feature>
<evidence type="ECO:0000313" key="8">
    <source>
        <dbReference type="Proteomes" id="UP000573599"/>
    </source>
</evidence>
<feature type="compositionally biased region" description="Acidic residues" evidence="4">
    <location>
        <begin position="1"/>
        <end position="10"/>
    </location>
</feature>
<keyword evidence="1 7" id="KW-0808">Transferase</keyword>
<keyword evidence="3" id="KW-0902">Two-component regulatory system</keyword>
<dbReference type="EC" id="2.7.13.3" evidence="7"/>
<dbReference type="PANTHER" id="PTHR24421:SF63">
    <property type="entry name" value="SENSOR HISTIDINE KINASE DESK"/>
    <property type="match status" value="1"/>
</dbReference>
<sequence>MSEQITEEAGPELPGRAAGPDSGQPFFGHPGENTWRERAAGLVFAGIWLVFLADAVGAAWRQRQAVRADGGLVVLALFVVLYLLHFSHLRAAVWGTRGSIASRWYVTSIGLLYWAGLAVLAALATITIGQKGAATWVFLAVSGLWTFRVRIGLVIGGALVALYEFLTFHVDGWRHDASISMSMVLAMAAVTGGMIASQRQRALAEAREENSRLAIQDERNRMARDVHDILGHSLTVITVKAELAARLMEVDPERAKVEVADLERLARDALADVRQAVAGFRETSLPAELARARSSLAAAGIEADLPTAADAVPSHLRELCAWTLREGVTNVIRHSGATSCRVTLDERGITVADNGVGSRPGKPGTGLVGLKERAVGVGAQLLTRPVVPHGFELSVIASPAPRSAEPGAPERIEV</sequence>
<dbReference type="GO" id="GO:0046983">
    <property type="term" value="F:protein dimerization activity"/>
    <property type="evidence" value="ECO:0007669"/>
    <property type="project" value="InterPro"/>
</dbReference>
<dbReference type="Proteomes" id="UP000573599">
    <property type="component" value="Unassembled WGS sequence"/>
</dbReference>
<dbReference type="Gene3D" id="3.30.565.10">
    <property type="entry name" value="Histidine kinase-like ATPase, C-terminal domain"/>
    <property type="match status" value="1"/>
</dbReference>
<evidence type="ECO:0000256" key="4">
    <source>
        <dbReference type="SAM" id="MobiDB-lite"/>
    </source>
</evidence>
<protein>
    <submittedName>
        <fullName evidence="7">Two-component system sensor histidine kinase DesK</fullName>
        <ecNumber evidence="7">2.7.13.3</ecNumber>
    </submittedName>
</protein>
<dbReference type="CDD" id="cd16917">
    <property type="entry name" value="HATPase_UhpB-NarQ-NarX-like"/>
    <property type="match status" value="1"/>
</dbReference>
<feature type="domain" description="Signal transduction histidine kinase subgroup 3 dimerisation and phosphoacceptor" evidence="6">
    <location>
        <begin position="218"/>
        <end position="284"/>
    </location>
</feature>
<dbReference type="AlphaFoldDB" id="A0A852WH26"/>
<dbReference type="InterPro" id="IPR011712">
    <property type="entry name" value="Sig_transdc_His_kin_sub3_dim/P"/>
</dbReference>
<accession>A0A852WH26</accession>
<feature type="region of interest" description="Disordered" evidence="4">
    <location>
        <begin position="1"/>
        <end position="27"/>
    </location>
</feature>
<evidence type="ECO:0000256" key="2">
    <source>
        <dbReference type="ARBA" id="ARBA00022777"/>
    </source>
</evidence>
<dbReference type="GO" id="GO:0016020">
    <property type="term" value="C:membrane"/>
    <property type="evidence" value="ECO:0007669"/>
    <property type="project" value="InterPro"/>
</dbReference>
<dbReference type="RefSeq" id="WP_202881255.1">
    <property type="nucleotide sequence ID" value="NZ_JACCAB010000001.1"/>
</dbReference>
<name>A0A852WH26_9MICO</name>
<feature type="transmembrane region" description="Helical" evidence="5">
    <location>
        <begin position="136"/>
        <end position="165"/>
    </location>
</feature>
<gene>
    <name evidence="7" type="ORF">BJ986_002637</name>
</gene>
<dbReference type="EMBL" id="JACCAB010000001">
    <property type="protein sequence ID" value="NYG08150.1"/>
    <property type="molecule type" value="Genomic_DNA"/>
</dbReference>
<dbReference type="InterPro" id="IPR036890">
    <property type="entry name" value="HATPase_C_sf"/>
</dbReference>
<organism evidence="7 8">
    <name type="scientific">Pedococcus badiiscoriae</name>
    <dbReference type="NCBI Taxonomy" id="642776"/>
    <lineage>
        <taxon>Bacteria</taxon>
        <taxon>Bacillati</taxon>
        <taxon>Actinomycetota</taxon>
        <taxon>Actinomycetes</taxon>
        <taxon>Micrococcales</taxon>
        <taxon>Intrasporangiaceae</taxon>
        <taxon>Pedococcus</taxon>
    </lineage>
</organism>
<feature type="transmembrane region" description="Helical" evidence="5">
    <location>
        <begin position="72"/>
        <end position="91"/>
    </location>
</feature>
<dbReference type="SUPFAM" id="SSF55874">
    <property type="entry name" value="ATPase domain of HSP90 chaperone/DNA topoisomerase II/histidine kinase"/>
    <property type="match status" value="1"/>
</dbReference>
<evidence type="ECO:0000256" key="1">
    <source>
        <dbReference type="ARBA" id="ARBA00022679"/>
    </source>
</evidence>
<keyword evidence="5" id="KW-0472">Membrane</keyword>
<proteinExistence type="predicted"/>
<keyword evidence="8" id="KW-1185">Reference proteome</keyword>
<evidence type="ECO:0000259" key="6">
    <source>
        <dbReference type="Pfam" id="PF07730"/>
    </source>
</evidence>
<feature type="transmembrane region" description="Helical" evidence="5">
    <location>
        <begin position="111"/>
        <end position="129"/>
    </location>
</feature>
<comment type="caution">
    <text evidence="7">The sequence shown here is derived from an EMBL/GenBank/DDBJ whole genome shotgun (WGS) entry which is preliminary data.</text>
</comment>
<dbReference type="Gene3D" id="1.20.5.1930">
    <property type="match status" value="1"/>
</dbReference>
<feature type="transmembrane region" description="Helical" evidence="5">
    <location>
        <begin position="39"/>
        <end position="60"/>
    </location>
</feature>
<dbReference type="Pfam" id="PF07730">
    <property type="entry name" value="HisKA_3"/>
    <property type="match status" value="1"/>
</dbReference>
<dbReference type="PANTHER" id="PTHR24421">
    <property type="entry name" value="NITRATE/NITRITE SENSOR PROTEIN NARX-RELATED"/>
    <property type="match status" value="1"/>
</dbReference>
<evidence type="ECO:0000256" key="3">
    <source>
        <dbReference type="ARBA" id="ARBA00023012"/>
    </source>
</evidence>
<reference evidence="7 8" key="1">
    <citation type="submission" date="2020-07" db="EMBL/GenBank/DDBJ databases">
        <title>Sequencing the genomes of 1000 actinobacteria strains.</title>
        <authorList>
            <person name="Klenk H.-P."/>
        </authorList>
    </citation>
    <scope>NUCLEOTIDE SEQUENCE [LARGE SCALE GENOMIC DNA]</scope>
    <source>
        <strain evidence="7 8">DSM 23987</strain>
    </source>
</reference>
<keyword evidence="5" id="KW-0812">Transmembrane</keyword>
<evidence type="ECO:0000313" key="7">
    <source>
        <dbReference type="EMBL" id="NYG08150.1"/>
    </source>
</evidence>
<dbReference type="InterPro" id="IPR050482">
    <property type="entry name" value="Sensor_HK_TwoCompSys"/>
</dbReference>
<keyword evidence="5" id="KW-1133">Transmembrane helix</keyword>
<dbReference type="GO" id="GO:0000155">
    <property type="term" value="F:phosphorelay sensor kinase activity"/>
    <property type="evidence" value="ECO:0007669"/>
    <property type="project" value="InterPro"/>
</dbReference>
<evidence type="ECO:0000256" key="5">
    <source>
        <dbReference type="SAM" id="Phobius"/>
    </source>
</evidence>
<keyword evidence="2 7" id="KW-0418">Kinase</keyword>